<dbReference type="OrthoDB" id="3759773at2759"/>
<evidence type="ECO:0000313" key="1">
    <source>
        <dbReference type="EMBL" id="EWG55578.1"/>
    </source>
</evidence>
<keyword evidence="2" id="KW-1185">Reference proteome</keyword>
<dbReference type="Proteomes" id="UP000009096">
    <property type="component" value="Chromosome 8"/>
</dbReference>
<sequence length="444" mass="50072">MLGNPRIAEGVREVNVQLHFYHPWIAASLHNFTRAILSEWGQRTQTLDAIGISRGGQITFESLMQRFVHELRIHNDAFIELPTSRNTGNQTRYHNGILQVAYRKYKERYDAQVLSHGDGAFALGIAEILTRLPNIRHVMLRDGILTNNYDLGRKFDPVDEQDTLAQADVLMKVLSRPMLWEEARWIQPTEFIWPVVPTKLLVDIPLALGAADSLLIDQLSIHVSAAPDYMTLQLSREERDKLSDAIKRLDPIQFSFQPRCRSGCGPWVKSEEDNDTVRTVSEMDVINEYLGAIFNAGCIAHADINLGEFWYSLGVESMLAAPTSVGIGFMWSPSSNLRSIHLTEISVTITEFGALAAALDIESEISLFMVHIRVGLWRDALQTLREGLRDPRSVSIRHPMGGEIRNLSHDQIESTFNSQYTEEGTKAECYAMGRTLDNPLNVTI</sequence>
<dbReference type="EMBL" id="DS022264">
    <property type="protein sequence ID" value="EWG55578.1"/>
    <property type="molecule type" value="Genomic_DNA"/>
</dbReference>
<protein>
    <submittedName>
        <fullName evidence="1">Uncharacterized protein</fullName>
    </submittedName>
</protein>
<dbReference type="STRING" id="334819.W7MW97"/>
<accession>W7MW97</accession>
<name>W7MW97_GIBM7</name>
<dbReference type="AlphaFoldDB" id="W7MW97"/>
<dbReference type="EMBL" id="CM000585">
    <property type="protein sequence ID" value="EWG55578.1"/>
    <property type="molecule type" value="Genomic_DNA"/>
</dbReference>
<gene>
    <name evidence="1" type="ORF">FVEG_17554</name>
</gene>
<evidence type="ECO:0000313" key="2">
    <source>
        <dbReference type="Proteomes" id="UP000009096"/>
    </source>
</evidence>
<dbReference type="RefSeq" id="XP_018761769.1">
    <property type="nucleotide sequence ID" value="XM_018906798.1"/>
</dbReference>
<proteinExistence type="predicted"/>
<dbReference type="VEuPathDB" id="FungiDB:FVEG_17554"/>
<dbReference type="GeneID" id="30074430"/>
<organism evidence="1 2">
    <name type="scientific">Gibberella moniliformis (strain M3125 / FGSC 7600)</name>
    <name type="common">Maize ear and stalk rot fungus</name>
    <name type="synonym">Fusarium verticillioides</name>
    <dbReference type="NCBI Taxonomy" id="334819"/>
    <lineage>
        <taxon>Eukaryota</taxon>
        <taxon>Fungi</taxon>
        <taxon>Dikarya</taxon>
        <taxon>Ascomycota</taxon>
        <taxon>Pezizomycotina</taxon>
        <taxon>Sordariomycetes</taxon>
        <taxon>Hypocreomycetidae</taxon>
        <taxon>Hypocreales</taxon>
        <taxon>Nectriaceae</taxon>
        <taxon>Fusarium</taxon>
        <taxon>Fusarium fujikuroi species complex</taxon>
    </lineage>
</organism>
<reference evidence="1 2" key="1">
    <citation type="journal article" date="2010" name="Nature">
        <title>Comparative genomics reveals mobile pathogenicity chromosomes in Fusarium.</title>
        <authorList>
            <person name="Ma L.J."/>
            <person name="van der Does H.C."/>
            <person name="Borkovich K.A."/>
            <person name="Coleman J.J."/>
            <person name="Daboussi M.J."/>
            <person name="Di Pietro A."/>
            <person name="Dufresne M."/>
            <person name="Freitag M."/>
            <person name="Grabherr M."/>
            <person name="Henrissat B."/>
            <person name="Houterman P.M."/>
            <person name="Kang S."/>
            <person name="Shim W.B."/>
            <person name="Woloshuk C."/>
            <person name="Xie X."/>
            <person name="Xu J.R."/>
            <person name="Antoniw J."/>
            <person name="Baker S.E."/>
            <person name="Bluhm B.H."/>
            <person name="Breakspear A."/>
            <person name="Brown D.W."/>
            <person name="Butchko R.A."/>
            <person name="Chapman S."/>
            <person name="Coulson R."/>
            <person name="Coutinho P.M."/>
            <person name="Danchin E.G."/>
            <person name="Diener A."/>
            <person name="Gale L.R."/>
            <person name="Gardiner D.M."/>
            <person name="Goff S."/>
            <person name="Hammond-Kosack K.E."/>
            <person name="Hilburn K."/>
            <person name="Hua-Van A."/>
            <person name="Jonkers W."/>
            <person name="Kazan K."/>
            <person name="Kodira C.D."/>
            <person name="Koehrsen M."/>
            <person name="Kumar L."/>
            <person name="Lee Y.H."/>
            <person name="Li L."/>
            <person name="Manners J.M."/>
            <person name="Miranda-Saavedra D."/>
            <person name="Mukherjee M."/>
            <person name="Park G."/>
            <person name="Park J."/>
            <person name="Park S.Y."/>
            <person name="Proctor R.H."/>
            <person name="Regev A."/>
            <person name="Ruiz-Roldan M.C."/>
            <person name="Sain D."/>
            <person name="Sakthikumar S."/>
            <person name="Sykes S."/>
            <person name="Schwartz D.C."/>
            <person name="Turgeon B.G."/>
            <person name="Wapinski I."/>
            <person name="Yoder O."/>
            <person name="Young S."/>
            <person name="Zeng Q."/>
            <person name="Zhou S."/>
            <person name="Galagan J."/>
            <person name="Cuomo C.A."/>
            <person name="Kistler H.C."/>
            <person name="Rep M."/>
        </authorList>
    </citation>
    <scope>NUCLEOTIDE SEQUENCE [LARGE SCALE GENOMIC DNA]</scope>
    <source>
        <strain evidence="2">M3125 / FGSC 7600</strain>
    </source>
</reference>
<dbReference type="KEGG" id="fvr:FVEG_17554"/>